<dbReference type="GO" id="GO:1902358">
    <property type="term" value="P:sulfate transmembrane transport"/>
    <property type="evidence" value="ECO:0007669"/>
    <property type="project" value="InterPro"/>
</dbReference>
<keyword evidence="4 6" id="KW-0732">Signal</keyword>
<gene>
    <name evidence="7" type="primary">sbpA</name>
    <name evidence="7" type="ORF">GCM10010885_18490</name>
</gene>
<keyword evidence="5" id="KW-0574">Periplasm</keyword>
<evidence type="ECO:0000256" key="1">
    <source>
        <dbReference type="ARBA" id="ARBA00004418"/>
    </source>
</evidence>
<evidence type="ECO:0000256" key="2">
    <source>
        <dbReference type="ARBA" id="ARBA00006099"/>
    </source>
</evidence>
<evidence type="ECO:0000256" key="5">
    <source>
        <dbReference type="ARBA" id="ARBA00022764"/>
    </source>
</evidence>
<accession>A0A917NLJ3</accession>
<dbReference type="PANTHER" id="PTHR30368">
    <property type="entry name" value="SULFATE-BINDING PROTEIN"/>
    <property type="match status" value="1"/>
</dbReference>
<dbReference type="RefSeq" id="WP_188882617.1">
    <property type="nucleotide sequence ID" value="NZ_BMOY01000030.1"/>
</dbReference>
<dbReference type="Pfam" id="PF13531">
    <property type="entry name" value="SBP_bac_11"/>
    <property type="match status" value="1"/>
</dbReference>
<dbReference type="EMBL" id="BMOY01000030">
    <property type="protein sequence ID" value="GGJ09696.1"/>
    <property type="molecule type" value="Genomic_DNA"/>
</dbReference>
<feature type="chain" id="PRO_5037931115" evidence="6">
    <location>
        <begin position="32"/>
        <end position="365"/>
    </location>
</feature>
<keyword evidence="8" id="KW-1185">Reference proteome</keyword>
<dbReference type="GO" id="GO:0140104">
    <property type="term" value="F:molecular carrier activity"/>
    <property type="evidence" value="ECO:0007669"/>
    <property type="project" value="InterPro"/>
</dbReference>
<dbReference type="GO" id="GO:0042597">
    <property type="term" value="C:periplasmic space"/>
    <property type="evidence" value="ECO:0007669"/>
    <property type="project" value="UniProtKB-SubCell"/>
</dbReference>
<evidence type="ECO:0000256" key="3">
    <source>
        <dbReference type="ARBA" id="ARBA00022448"/>
    </source>
</evidence>
<dbReference type="Proteomes" id="UP000637695">
    <property type="component" value="Unassembled WGS sequence"/>
</dbReference>
<evidence type="ECO:0000256" key="4">
    <source>
        <dbReference type="ARBA" id="ARBA00022729"/>
    </source>
</evidence>
<comment type="similarity">
    <text evidence="2">Belongs to the prokaryotic sulfate-binding protein family.</text>
</comment>
<sequence>MRHSKRQIQRLRWWLGGTAAAVALTSIGAAAADAAAHGTVHKTAAHRAKDDRAKDGTPDTVTLTFGSYSTTKDVYEDQIFPAFQRYWKQKTGQTVIFKDSYDASGAESRAIASGLPVDVAALSLADDIDRIKKAGYITHDWQNDPYHGMVTDSIVAIGVRKGNPKHIRDWTDLAKPGVVVDLPNPQTSGGAKWDITAIYGAGLKRGSAADAKKLLASIVRNVKVLDKSGEASMTTFLNGIGDAVVGYEDDILRESHNRRDFTEVIPKATLLIENPVAVIDKNVDAHGNRQVAEAFVAFLRSPVAQRIFAANGFRPVNPAVWNEVKSRYTTPPQLFTIASLGGWAKVNQTLFAQGAIFDQVLAERK</sequence>
<dbReference type="SUPFAM" id="SSF53850">
    <property type="entry name" value="Periplasmic binding protein-like II"/>
    <property type="match status" value="1"/>
</dbReference>
<name>A0A917NLJ3_9BACL</name>
<organism evidence="7 8">
    <name type="scientific">Alicyclobacillus cellulosilyticus</name>
    <dbReference type="NCBI Taxonomy" id="1003997"/>
    <lineage>
        <taxon>Bacteria</taxon>
        <taxon>Bacillati</taxon>
        <taxon>Bacillota</taxon>
        <taxon>Bacilli</taxon>
        <taxon>Bacillales</taxon>
        <taxon>Alicyclobacillaceae</taxon>
        <taxon>Alicyclobacillus</taxon>
    </lineage>
</organism>
<evidence type="ECO:0000313" key="8">
    <source>
        <dbReference type="Proteomes" id="UP000637695"/>
    </source>
</evidence>
<reference evidence="7" key="1">
    <citation type="journal article" date="2014" name="Int. J. Syst. Evol. Microbiol.">
        <title>Complete genome sequence of Corynebacterium casei LMG S-19264T (=DSM 44701T), isolated from a smear-ripened cheese.</title>
        <authorList>
            <consortium name="US DOE Joint Genome Institute (JGI-PGF)"/>
            <person name="Walter F."/>
            <person name="Albersmeier A."/>
            <person name="Kalinowski J."/>
            <person name="Ruckert C."/>
        </authorList>
    </citation>
    <scope>NUCLEOTIDE SEQUENCE</scope>
    <source>
        <strain evidence="7">JCM 18487</strain>
    </source>
</reference>
<dbReference type="NCBIfam" id="TIGR00971">
    <property type="entry name" value="3a0106s03"/>
    <property type="match status" value="1"/>
</dbReference>
<evidence type="ECO:0000313" key="7">
    <source>
        <dbReference type="EMBL" id="GGJ09696.1"/>
    </source>
</evidence>
<protein>
    <submittedName>
        <fullName evidence="7">Sulfate-binding protein</fullName>
    </submittedName>
</protein>
<reference evidence="7" key="2">
    <citation type="submission" date="2020-09" db="EMBL/GenBank/DDBJ databases">
        <authorList>
            <person name="Sun Q."/>
            <person name="Ohkuma M."/>
        </authorList>
    </citation>
    <scope>NUCLEOTIDE SEQUENCE</scope>
    <source>
        <strain evidence="7">JCM 18487</strain>
    </source>
</reference>
<dbReference type="PANTHER" id="PTHR30368:SF2">
    <property type="entry name" value="SULFATE-BINDING PROTEIN"/>
    <property type="match status" value="1"/>
</dbReference>
<comment type="caution">
    <text evidence="7">The sequence shown here is derived from an EMBL/GenBank/DDBJ whole genome shotgun (WGS) entry which is preliminary data.</text>
</comment>
<dbReference type="AlphaFoldDB" id="A0A917NLJ3"/>
<comment type="subcellular location">
    <subcellularLocation>
        <location evidence="1">Periplasm</location>
    </subcellularLocation>
</comment>
<dbReference type="Gene3D" id="3.40.190.10">
    <property type="entry name" value="Periplasmic binding protein-like II"/>
    <property type="match status" value="2"/>
</dbReference>
<feature type="signal peptide" evidence="6">
    <location>
        <begin position="1"/>
        <end position="31"/>
    </location>
</feature>
<dbReference type="InterPro" id="IPR005669">
    <property type="entry name" value="Thiosulph/SO4-bd"/>
</dbReference>
<proteinExistence type="inferred from homology"/>
<keyword evidence="3" id="KW-0813">Transport</keyword>
<evidence type="ECO:0000256" key="6">
    <source>
        <dbReference type="SAM" id="SignalP"/>
    </source>
</evidence>